<keyword evidence="1" id="KW-0238">DNA-binding</keyword>
<reference evidence="1" key="1">
    <citation type="submission" date="2022-07" db="EMBL/GenBank/DDBJ databases">
        <title>Phylogenomic reconstructions and comparative analyses of Kickxellomycotina fungi.</title>
        <authorList>
            <person name="Reynolds N.K."/>
            <person name="Stajich J.E."/>
            <person name="Barry K."/>
            <person name="Grigoriev I.V."/>
            <person name="Crous P."/>
            <person name="Smith M.E."/>
        </authorList>
    </citation>
    <scope>NUCLEOTIDE SEQUENCE</scope>
    <source>
        <strain evidence="1">Benny 63K</strain>
    </source>
</reference>
<dbReference type="Proteomes" id="UP001150581">
    <property type="component" value="Unassembled WGS sequence"/>
</dbReference>
<evidence type="ECO:0000313" key="2">
    <source>
        <dbReference type="Proteomes" id="UP001150581"/>
    </source>
</evidence>
<feature type="non-terminal residue" evidence="1">
    <location>
        <position position="1"/>
    </location>
</feature>
<keyword evidence="2" id="KW-1185">Reference proteome</keyword>
<gene>
    <name evidence="1" type="primary">RAD7_1</name>
    <name evidence="1" type="ORF">LPJ66_011699</name>
</gene>
<dbReference type="EMBL" id="JANBPG010003735">
    <property type="protein sequence ID" value="KAJ1879402.1"/>
    <property type="molecule type" value="Genomic_DNA"/>
</dbReference>
<organism evidence="1 2">
    <name type="scientific">Kickxella alabastrina</name>
    <dbReference type="NCBI Taxonomy" id="61397"/>
    <lineage>
        <taxon>Eukaryota</taxon>
        <taxon>Fungi</taxon>
        <taxon>Fungi incertae sedis</taxon>
        <taxon>Zoopagomycota</taxon>
        <taxon>Kickxellomycotina</taxon>
        <taxon>Kickxellomycetes</taxon>
        <taxon>Kickxellales</taxon>
        <taxon>Kickxellaceae</taxon>
        <taxon>Kickxella</taxon>
    </lineage>
</organism>
<comment type="caution">
    <text evidence="1">The sequence shown here is derived from an EMBL/GenBank/DDBJ whole genome shotgun (WGS) entry which is preliminary data.</text>
</comment>
<sequence>GAFLVKDSAWAMLFRTCARRLTSLKVRFVGFGPVATRALAIHCTQLVELRISECIDFDDDCLAILAVPITDYEEEEQETERVLRLLNERSKKGKAASVGSPKDCTGPIPSWQPLSCLQSLDLARPHKPMSSQTTARVIRTVGSQLRVLDLSGFKDIDDSFLLNALDANCQNLQELYLNECNGISPAAMAQFFASQRGKAMVANNGYRRVGLERCYMLTDSVIQELVLHSGATLTWLNINSVDDNLSNYGLLALAGSIYNRTTDPESGTSQYILAEQTSGCVNLEELDLSWVRCTADAVLEDVLATCKKLETIKTYGCPDITAFAPKRPGLRYIGRECDTL</sequence>
<proteinExistence type="predicted"/>
<protein>
    <submittedName>
        <fullName evidence="1">UV-damaged DNA-binding protein rad7</fullName>
    </submittedName>
</protein>
<accession>A0ACC1HXB9</accession>
<name>A0ACC1HXB9_9FUNG</name>
<evidence type="ECO:0000313" key="1">
    <source>
        <dbReference type="EMBL" id="KAJ1879402.1"/>
    </source>
</evidence>